<keyword evidence="3" id="KW-0804">Transcription</keyword>
<reference evidence="5 6" key="1">
    <citation type="submission" date="2021-03" db="EMBL/GenBank/DDBJ databases">
        <title>Antimicrobial resistance genes in bacteria isolated from Japanese honey, and their potential for conferring macrolide and lincosamide resistance in the American foulbrood pathogen Paenibacillus larvae.</title>
        <authorList>
            <person name="Okamoto M."/>
            <person name="Kumagai M."/>
            <person name="Kanamori H."/>
            <person name="Takamatsu D."/>
        </authorList>
    </citation>
    <scope>NUCLEOTIDE SEQUENCE [LARGE SCALE GENOMIC DNA]</scope>
    <source>
        <strain evidence="5 6">J1TS3</strain>
    </source>
</reference>
<dbReference type="EMBL" id="BOQT01000004">
    <property type="protein sequence ID" value="GIN20349.1"/>
    <property type="molecule type" value="Genomic_DNA"/>
</dbReference>
<gene>
    <name evidence="5" type="ORF">J1TS3_14830</name>
</gene>
<dbReference type="InterPro" id="IPR036390">
    <property type="entry name" value="WH_DNA-bd_sf"/>
</dbReference>
<sequence>MLTEYIKHVKELHQAEENCNMLIVDEYKPLMKYDLTSKQEFLLKIVRKYNDLTVKELAENMKVTSSAVSQIASKLEKEKYIKRSINPANRREIIVSLDEKGKDYFREMDNIELKIIKEYYSKLSLEEIITLKNITVKLEKVMTGNL</sequence>
<dbReference type="SUPFAM" id="SSF46785">
    <property type="entry name" value="Winged helix' DNA-binding domain"/>
    <property type="match status" value="1"/>
</dbReference>
<proteinExistence type="predicted"/>
<dbReference type="Pfam" id="PF01047">
    <property type="entry name" value="MarR"/>
    <property type="match status" value="1"/>
</dbReference>
<dbReference type="InterPro" id="IPR000835">
    <property type="entry name" value="HTH_MarR-typ"/>
</dbReference>
<evidence type="ECO:0000256" key="2">
    <source>
        <dbReference type="ARBA" id="ARBA00023125"/>
    </source>
</evidence>
<keyword evidence="1" id="KW-0805">Transcription regulation</keyword>
<keyword evidence="6" id="KW-1185">Reference proteome</keyword>
<name>A0ABQ4K3M6_9BACI</name>
<dbReference type="PROSITE" id="PS50995">
    <property type="entry name" value="HTH_MARR_2"/>
    <property type="match status" value="1"/>
</dbReference>
<dbReference type="SMART" id="SM00347">
    <property type="entry name" value="HTH_MARR"/>
    <property type="match status" value="1"/>
</dbReference>
<protein>
    <recommendedName>
        <fullName evidence="4">HTH marR-type domain-containing protein</fullName>
    </recommendedName>
</protein>
<evidence type="ECO:0000256" key="3">
    <source>
        <dbReference type="ARBA" id="ARBA00023163"/>
    </source>
</evidence>
<feature type="domain" description="HTH marR-type" evidence="4">
    <location>
        <begin position="1"/>
        <end position="140"/>
    </location>
</feature>
<dbReference type="PRINTS" id="PR00598">
    <property type="entry name" value="HTHMARR"/>
</dbReference>
<accession>A0ABQ4K3M6</accession>
<evidence type="ECO:0000256" key="1">
    <source>
        <dbReference type="ARBA" id="ARBA00023015"/>
    </source>
</evidence>
<evidence type="ECO:0000313" key="5">
    <source>
        <dbReference type="EMBL" id="GIN20349.1"/>
    </source>
</evidence>
<dbReference type="InterPro" id="IPR036388">
    <property type="entry name" value="WH-like_DNA-bd_sf"/>
</dbReference>
<evidence type="ECO:0000313" key="6">
    <source>
        <dbReference type="Proteomes" id="UP000680279"/>
    </source>
</evidence>
<keyword evidence="2" id="KW-0238">DNA-binding</keyword>
<comment type="caution">
    <text evidence="5">The sequence shown here is derived from an EMBL/GenBank/DDBJ whole genome shotgun (WGS) entry which is preliminary data.</text>
</comment>
<dbReference type="RefSeq" id="WP_018706574.1">
    <property type="nucleotide sequence ID" value="NZ_BOQT01000004.1"/>
</dbReference>
<dbReference type="Gene3D" id="1.10.10.10">
    <property type="entry name" value="Winged helix-like DNA-binding domain superfamily/Winged helix DNA-binding domain"/>
    <property type="match status" value="1"/>
</dbReference>
<dbReference type="Proteomes" id="UP000680279">
    <property type="component" value="Unassembled WGS sequence"/>
</dbReference>
<dbReference type="PANTHER" id="PTHR42756:SF1">
    <property type="entry name" value="TRANSCRIPTIONAL REPRESSOR OF EMRAB OPERON"/>
    <property type="match status" value="1"/>
</dbReference>
<organism evidence="5 6">
    <name type="scientific">Siminovitchia fordii</name>
    <dbReference type="NCBI Taxonomy" id="254759"/>
    <lineage>
        <taxon>Bacteria</taxon>
        <taxon>Bacillati</taxon>
        <taxon>Bacillota</taxon>
        <taxon>Bacilli</taxon>
        <taxon>Bacillales</taxon>
        <taxon>Bacillaceae</taxon>
        <taxon>Siminovitchia</taxon>
    </lineage>
</organism>
<evidence type="ECO:0000259" key="4">
    <source>
        <dbReference type="PROSITE" id="PS50995"/>
    </source>
</evidence>
<dbReference type="PANTHER" id="PTHR42756">
    <property type="entry name" value="TRANSCRIPTIONAL REGULATOR, MARR"/>
    <property type="match status" value="1"/>
</dbReference>